<dbReference type="AlphaFoldDB" id="A0A1J5PBG1"/>
<evidence type="ECO:0000313" key="2">
    <source>
        <dbReference type="EMBL" id="OIQ69001.1"/>
    </source>
</evidence>
<comment type="caution">
    <text evidence="2">The sequence shown here is derived from an EMBL/GenBank/DDBJ whole genome shotgun (WGS) entry which is preliminary data.</text>
</comment>
<accession>A0A1J5PBG1</accession>
<dbReference type="EMBL" id="MLJW01004974">
    <property type="protein sequence ID" value="OIQ69001.1"/>
    <property type="molecule type" value="Genomic_DNA"/>
</dbReference>
<gene>
    <name evidence="2" type="ORF">GALL_494010</name>
</gene>
<name>A0A1J5PBG1_9ZZZZ</name>
<reference evidence="2" key="1">
    <citation type="submission" date="2016-10" db="EMBL/GenBank/DDBJ databases">
        <title>Sequence of Gallionella enrichment culture.</title>
        <authorList>
            <person name="Poehlein A."/>
            <person name="Muehling M."/>
            <person name="Daniel R."/>
        </authorList>
    </citation>
    <scope>NUCLEOTIDE SEQUENCE</scope>
</reference>
<organism evidence="2">
    <name type="scientific">mine drainage metagenome</name>
    <dbReference type="NCBI Taxonomy" id="410659"/>
    <lineage>
        <taxon>unclassified sequences</taxon>
        <taxon>metagenomes</taxon>
        <taxon>ecological metagenomes</taxon>
    </lineage>
</organism>
<sequence>MQADGGLVEHVAHALQIAAQLRSQADALRFAAAQRGRAAVERQIAQPDLIEKGQAALDLAHHIARDRGLAAVELELLDPAARVLHRTGRDLRDRVVSEAHGQRARAQARAVAGAAGGVAHVFDFRFGKSLLAALFFIDHRIVEHLALLARERQTGADAIGAPAVLAVVAEQPRVELGVRGGTLRAGPQCGKHAQTTDPGRGAGRLHRLRQAIQITEHVQHAFAMLQGQRQVQSQCRLVVRRDIQAEHRQLNGVLLEAVQTREGAGRQKIAVHAQMRKATQPRPVGQLGVNALAVDHQRGQQADVLAAKIFQQLRRNALWRLRCHRGAVMNAVLGAELDKQQPQKMPDLGGGSDG</sequence>
<protein>
    <submittedName>
        <fullName evidence="2">Uncharacterized protein</fullName>
    </submittedName>
</protein>
<feature type="region of interest" description="Disordered" evidence="1">
    <location>
        <begin position="180"/>
        <end position="202"/>
    </location>
</feature>
<evidence type="ECO:0000256" key="1">
    <source>
        <dbReference type="SAM" id="MobiDB-lite"/>
    </source>
</evidence>
<proteinExistence type="predicted"/>
<dbReference type="AntiFam" id="ANF00159">
    <property type="entry name" value="Shadow ORF (opposite uvrA)"/>
</dbReference>